<dbReference type="FunCoup" id="D1YWQ4">
    <property type="interactions" value="58"/>
</dbReference>
<dbReference type="InterPro" id="IPR029055">
    <property type="entry name" value="Ntn_hydrolases_N"/>
</dbReference>
<dbReference type="Gene3D" id="3.40.50.10490">
    <property type="entry name" value="Glucose-6-phosphate isomerase like protein, domain 1"/>
    <property type="match status" value="2"/>
</dbReference>
<evidence type="ECO:0000256" key="6">
    <source>
        <dbReference type="ARBA" id="ARBA00022576"/>
    </source>
</evidence>
<keyword evidence="8" id="KW-0677">Repeat</keyword>
<dbReference type="SUPFAM" id="SSF56235">
    <property type="entry name" value="N-terminal nucleophile aminohydrolases (Ntn hydrolases)"/>
    <property type="match status" value="1"/>
</dbReference>
<dbReference type="CDD" id="cd05009">
    <property type="entry name" value="SIS_GlmS_GlmD_2"/>
    <property type="match status" value="1"/>
</dbReference>
<organism evidence="14 15">
    <name type="scientific">Methanocella paludicola (strain DSM 17711 / JCM 13418 / NBRC 101707 / SANAE)</name>
    <dbReference type="NCBI Taxonomy" id="304371"/>
    <lineage>
        <taxon>Archaea</taxon>
        <taxon>Methanobacteriati</taxon>
        <taxon>Methanobacteriota</taxon>
        <taxon>Stenosarchaea group</taxon>
        <taxon>Methanomicrobia</taxon>
        <taxon>Methanocellales</taxon>
        <taxon>Methanocellaceae</taxon>
        <taxon>Methanocella</taxon>
    </lineage>
</organism>
<dbReference type="InterPro" id="IPR005855">
    <property type="entry name" value="GFAT"/>
</dbReference>
<dbReference type="NCBIfam" id="TIGR01135">
    <property type="entry name" value="glmS"/>
    <property type="match status" value="1"/>
</dbReference>
<dbReference type="AlphaFoldDB" id="D1YWQ4"/>
<dbReference type="InterPro" id="IPR035490">
    <property type="entry name" value="GlmS/FrlB_SIS"/>
</dbReference>
<dbReference type="NCBIfam" id="NF001484">
    <property type="entry name" value="PRK00331.1"/>
    <property type="match status" value="1"/>
</dbReference>
<evidence type="ECO:0000313" key="14">
    <source>
        <dbReference type="EMBL" id="BAI60876.1"/>
    </source>
</evidence>
<dbReference type="Gene3D" id="3.60.20.10">
    <property type="entry name" value="Glutamine Phosphoribosylpyrophosphate, subunit 1, domain 1"/>
    <property type="match status" value="1"/>
</dbReference>
<dbReference type="InterPro" id="IPR017932">
    <property type="entry name" value="GATase_2_dom"/>
</dbReference>
<dbReference type="PROSITE" id="PS51464">
    <property type="entry name" value="SIS"/>
    <property type="match status" value="2"/>
</dbReference>
<dbReference type="GO" id="GO:0005737">
    <property type="term" value="C:cytoplasm"/>
    <property type="evidence" value="ECO:0007669"/>
    <property type="project" value="UniProtKB-SubCell"/>
</dbReference>
<evidence type="ECO:0000259" key="12">
    <source>
        <dbReference type="PROSITE" id="PS51278"/>
    </source>
</evidence>
<keyword evidence="9" id="KW-0315">Glutamine amidotransferase</keyword>
<evidence type="ECO:0000256" key="5">
    <source>
        <dbReference type="ARBA" id="ARBA00022490"/>
    </source>
</evidence>
<dbReference type="EMBL" id="AP011532">
    <property type="protein sequence ID" value="BAI60876.1"/>
    <property type="molecule type" value="Genomic_DNA"/>
</dbReference>
<comment type="catalytic activity">
    <reaction evidence="1 11">
        <text>D-fructose 6-phosphate + L-glutamine = D-glucosamine 6-phosphate + L-glutamate</text>
        <dbReference type="Rhea" id="RHEA:13237"/>
        <dbReference type="ChEBI" id="CHEBI:29985"/>
        <dbReference type="ChEBI" id="CHEBI:58359"/>
        <dbReference type="ChEBI" id="CHEBI:58725"/>
        <dbReference type="ChEBI" id="CHEBI:61527"/>
        <dbReference type="EC" id="2.6.1.16"/>
    </reaction>
</comment>
<dbReference type="GO" id="GO:0006002">
    <property type="term" value="P:fructose 6-phosphate metabolic process"/>
    <property type="evidence" value="ECO:0007669"/>
    <property type="project" value="TreeGrafter"/>
</dbReference>
<evidence type="ECO:0000256" key="1">
    <source>
        <dbReference type="ARBA" id="ARBA00001031"/>
    </source>
</evidence>
<dbReference type="CDD" id="cd05008">
    <property type="entry name" value="SIS_GlmS_GlmD_1"/>
    <property type="match status" value="1"/>
</dbReference>
<evidence type="ECO:0000256" key="8">
    <source>
        <dbReference type="ARBA" id="ARBA00022737"/>
    </source>
</evidence>
<comment type="function">
    <text evidence="10 11">Catalyzes the first step in hexosamine metabolism, converting fructose-6P into glucosamine-6P using glutamine as a nitrogen source.</text>
</comment>
<dbReference type="Pfam" id="PF01380">
    <property type="entry name" value="SIS"/>
    <property type="match status" value="2"/>
</dbReference>
<proteinExistence type="inferred from homology"/>
<gene>
    <name evidence="14" type="primary">glmS-1</name>
    <name evidence="11" type="synonym">glmS</name>
    <name evidence="14" type="ordered locus">MCP_0804</name>
</gene>
<dbReference type="STRING" id="304371.MCP_0804"/>
<feature type="initiator methionine" description="Removed" evidence="11">
    <location>
        <position position="1"/>
    </location>
</feature>
<keyword evidence="5 11" id="KW-0963">Cytoplasm</keyword>
<evidence type="ECO:0000256" key="10">
    <source>
        <dbReference type="ARBA" id="ARBA00055466"/>
    </source>
</evidence>
<evidence type="ECO:0000256" key="3">
    <source>
        <dbReference type="ARBA" id="ARBA00012916"/>
    </source>
</evidence>
<dbReference type="FunFam" id="3.40.50.10490:FF:000002">
    <property type="entry name" value="Glutamine--fructose-6-phosphate aminotransferase [isomerizing]"/>
    <property type="match status" value="1"/>
</dbReference>
<dbReference type="GO" id="GO:0006487">
    <property type="term" value="P:protein N-linked glycosylation"/>
    <property type="evidence" value="ECO:0007669"/>
    <property type="project" value="TreeGrafter"/>
</dbReference>
<dbReference type="GO" id="GO:0004360">
    <property type="term" value="F:glutamine-fructose-6-phosphate transaminase (isomerizing) activity"/>
    <property type="evidence" value="ECO:0007669"/>
    <property type="project" value="UniProtKB-UniRule"/>
</dbReference>
<dbReference type="FunFam" id="3.60.20.10:FF:000006">
    <property type="entry name" value="Glutamine--fructose-6-phosphate aminotransferase [isomerizing]"/>
    <property type="match status" value="1"/>
</dbReference>
<feature type="domain" description="SIS" evidence="13">
    <location>
        <begin position="457"/>
        <end position="598"/>
    </location>
</feature>
<dbReference type="PANTHER" id="PTHR10937">
    <property type="entry name" value="GLUCOSAMINE--FRUCTOSE-6-PHOSPHATE AMINOTRANSFERASE, ISOMERIZING"/>
    <property type="match status" value="1"/>
</dbReference>
<dbReference type="GO" id="GO:0005975">
    <property type="term" value="P:carbohydrate metabolic process"/>
    <property type="evidence" value="ECO:0007669"/>
    <property type="project" value="UniProtKB-UniRule"/>
</dbReference>
<dbReference type="FunFam" id="3.40.50.10490:FF:000001">
    <property type="entry name" value="Glutamine--fructose-6-phosphate aminotransferase [isomerizing]"/>
    <property type="match status" value="1"/>
</dbReference>
<dbReference type="SUPFAM" id="SSF53697">
    <property type="entry name" value="SIS domain"/>
    <property type="match status" value="1"/>
</dbReference>
<dbReference type="OrthoDB" id="372195at2157"/>
<accession>D1YWQ4</accession>
<evidence type="ECO:0000256" key="2">
    <source>
        <dbReference type="ARBA" id="ARBA00004496"/>
    </source>
</evidence>
<dbReference type="eggNOG" id="arCOG00057">
    <property type="taxonomic scope" value="Archaea"/>
</dbReference>
<dbReference type="RefSeq" id="WP_012899555.1">
    <property type="nucleotide sequence ID" value="NC_013665.1"/>
</dbReference>
<dbReference type="Proteomes" id="UP000001882">
    <property type="component" value="Chromosome"/>
</dbReference>
<dbReference type="PROSITE" id="PS51278">
    <property type="entry name" value="GATASE_TYPE_2"/>
    <property type="match status" value="1"/>
</dbReference>
<dbReference type="InterPro" id="IPR046348">
    <property type="entry name" value="SIS_dom_sf"/>
</dbReference>
<dbReference type="EC" id="2.6.1.16" evidence="3 11"/>
<dbReference type="InterPro" id="IPR035466">
    <property type="entry name" value="GlmS/AgaS_SIS"/>
</dbReference>
<feature type="domain" description="Glutamine amidotransferase type-2" evidence="12">
    <location>
        <begin position="2"/>
        <end position="216"/>
    </location>
</feature>
<evidence type="ECO:0000313" key="15">
    <source>
        <dbReference type="Proteomes" id="UP000001882"/>
    </source>
</evidence>
<reference evidence="14 15" key="2">
    <citation type="journal article" date="2008" name="Int. J. Syst. Evol. Microbiol.">
        <title>Methanocella paludicola gen. nov., sp. nov., a methane-producing archaeon, the first isolate of the lineage 'Rice Cluster I', and proposal of the new archaeal order Methanocellales ord. nov.</title>
        <authorList>
            <person name="Sakai S."/>
            <person name="Imachi H."/>
            <person name="Hanada S."/>
            <person name="Ohashi A."/>
            <person name="Harada H."/>
            <person name="Kamagata Y."/>
        </authorList>
    </citation>
    <scope>NUCLEOTIDE SEQUENCE [LARGE SCALE GENOMIC DNA]</scope>
    <source>
        <strain evidence="15">DSM 17711 / JCM 13418 / NBRC 101707 / SANAE</strain>
    </source>
</reference>
<name>D1YWQ4_METPS</name>
<evidence type="ECO:0000259" key="13">
    <source>
        <dbReference type="PROSITE" id="PS51464"/>
    </source>
</evidence>
<dbReference type="GO" id="GO:0046349">
    <property type="term" value="P:amino sugar biosynthetic process"/>
    <property type="evidence" value="ECO:0007669"/>
    <property type="project" value="UniProtKB-ARBA"/>
</dbReference>
<keyword evidence="15" id="KW-1185">Reference proteome</keyword>
<dbReference type="Pfam" id="PF13522">
    <property type="entry name" value="GATase_6"/>
    <property type="match status" value="1"/>
</dbReference>
<evidence type="ECO:0000256" key="7">
    <source>
        <dbReference type="ARBA" id="ARBA00022679"/>
    </source>
</evidence>
<comment type="subunit">
    <text evidence="11">Homodimer.</text>
</comment>
<evidence type="ECO:0000256" key="9">
    <source>
        <dbReference type="ARBA" id="ARBA00022962"/>
    </source>
</evidence>
<keyword evidence="6 11" id="KW-0032">Aminotransferase</keyword>
<dbReference type="InterPro" id="IPR047084">
    <property type="entry name" value="GFAT_N"/>
</dbReference>
<dbReference type="GO" id="GO:0097367">
    <property type="term" value="F:carbohydrate derivative binding"/>
    <property type="evidence" value="ECO:0007669"/>
    <property type="project" value="InterPro"/>
</dbReference>
<reference evidence="14 15" key="1">
    <citation type="journal article" date="2007" name="Appl. Environ. Microbiol.">
        <title>Isolation of key methanogens for global methane emission from rice paddy fields: a novel isolate affiliated with the clone cluster rice cluster I.</title>
        <authorList>
            <person name="Sakai S."/>
            <person name="Imachi H."/>
            <person name="Sekiguchi Y."/>
            <person name="Ohashi A."/>
            <person name="Harada H."/>
            <person name="Kamagata Y."/>
        </authorList>
    </citation>
    <scope>NUCLEOTIDE SEQUENCE [LARGE SCALE GENOMIC DNA]</scope>
    <source>
        <strain evidence="15">DSM 17711 / JCM 13418 / NBRC 101707 / SANAE</strain>
    </source>
</reference>
<dbReference type="InterPro" id="IPR001347">
    <property type="entry name" value="SIS_dom"/>
</dbReference>
<feature type="active site" description="For Fru-6P isomerization activity" evidence="11">
    <location>
        <position position="603"/>
    </location>
</feature>
<comment type="subcellular location">
    <subcellularLocation>
        <location evidence="2 11">Cytoplasm</location>
    </subcellularLocation>
</comment>
<dbReference type="GeneID" id="8680842"/>
<evidence type="ECO:0000256" key="11">
    <source>
        <dbReference type="HAMAP-Rule" id="MF_00164"/>
    </source>
</evidence>
<dbReference type="GO" id="GO:0006047">
    <property type="term" value="P:UDP-N-acetylglucosamine metabolic process"/>
    <property type="evidence" value="ECO:0007669"/>
    <property type="project" value="TreeGrafter"/>
</dbReference>
<protein>
    <recommendedName>
        <fullName evidence="4 11">Glutamine--fructose-6-phosphate aminotransferase [isomerizing]</fullName>
        <ecNumber evidence="3 11">2.6.1.16</ecNumber>
    </recommendedName>
    <alternativeName>
        <fullName evidence="11">D-fructose-6-phosphate amidotransferase</fullName>
    </alternativeName>
    <alternativeName>
        <fullName evidence="11">GFAT</fullName>
    </alternativeName>
    <alternativeName>
        <fullName evidence="11">Glucosamine-6-phosphate synthase</fullName>
    </alternativeName>
    <alternativeName>
        <fullName evidence="11">Hexosephosphate aminotransferase</fullName>
    </alternativeName>
    <alternativeName>
        <fullName evidence="11">L-glutamine--D-fructose-6-phosphate amidotransferase</fullName>
    </alternativeName>
</protein>
<reference evidence="15" key="3">
    <citation type="journal article" date="2011" name="PLoS ONE">
        <title>Genome sequence of a mesophilic hydrogenotrophic methanogen Methanocella paludicola, the first cultivated representative of the order Methanocellales.</title>
        <authorList>
            <person name="Sakai S."/>
            <person name="Takaki Y."/>
            <person name="Shimamura S."/>
            <person name="Sekine M."/>
            <person name="Tajima T."/>
            <person name="Kosugi H."/>
            <person name="Ichikawa N."/>
            <person name="Tasumi E."/>
            <person name="Hiraki A.T."/>
            <person name="Shimizu A."/>
            <person name="Kato Y."/>
            <person name="Nishiko R."/>
            <person name="Mori K."/>
            <person name="Fujita N."/>
            <person name="Imachi H."/>
            <person name="Takai K."/>
        </authorList>
    </citation>
    <scope>NUCLEOTIDE SEQUENCE [LARGE SCALE GENOMIC DNA]</scope>
    <source>
        <strain evidence="15">DSM 17711 / JCM 13418 / NBRC 101707 / SANAE</strain>
    </source>
</reference>
<keyword evidence="7 11" id="KW-0808">Transferase</keyword>
<evidence type="ECO:0000256" key="4">
    <source>
        <dbReference type="ARBA" id="ARBA00016090"/>
    </source>
</evidence>
<dbReference type="PANTHER" id="PTHR10937:SF0">
    <property type="entry name" value="GLUTAMINE--FRUCTOSE-6-PHOSPHATE TRANSAMINASE (ISOMERIZING)"/>
    <property type="match status" value="1"/>
</dbReference>
<feature type="domain" description="SIS" evidence="13">
    <location>
        <begin position="285"/>
        <end position="424"/>
    </location>
</feature>
<dbReference type="PATRIC" id="fig|304371.9.peg.831"/>
<dbReference type="KEGG" id="mpd:MCP_0804"/>
<sequence length="608" mass="66505">MCGIVGYVGNDNTAEVLLESLSRLEYRGYDSAGVALVCNGSLQVIRSYGRIFNLRQKMPHGIMATMGIGHTRWATHGKPSEANAHPHRDCTGRIAVVHNGIIENYKELKDMLLARGHTFTSETDTEVVSHLLEDNYTGDMQRALLETVRQLKGSFALAIVNQDEPGKIYAARKDSPMVIGIGEGQYFLASDVTAFLKHTRKALFLEDGDVAILSHEGVRLMDFEGREVFRSIKAIEWDLEAAEKAGYDHFMLKEIHEQPTSLKAAIAGRLDELKGNVNIKEITLTEEQIRNIRHIVIIACGTSYHAGMMGRYVIEELTDLPVSIEIGSEFRYSHFPLDESTLVIAISQSGETADTLAAVKDAMRNGSHVIGITNVVGSTLSREANDIIYMLSGPEIGVAATKTFTAQVVVMYMIAIMLARARGSISIGKASKLIRAIKTLPQKSQLVLDMEAKIAETASLFSKSGCFFLVGRHLNFPVALEGALKIKEISYVMSEGFAAGELKHGPLALLTTGVPVIAIATESELYDKMVSNIREIKARDATVIAVASESNRSVEQVADLAIRVPDSCEYISPILSSIVLQLFAYYVALARGCPIDKPRNLAKSVTVE</sequence>
<dbReference type="CDD" id="cd00714">
    <property type="entry name" value="GFAT"/>
    <property type="match status" value="1"/>
</dbReference>
<feature type="active site" description="Nucleophile; for GATase activity" evidence="11">
    <location>
        <position position="2"/>
    </location>
</feature>
<dbReference type="InParanoid" id="D1YWQ4"/>
<dbReference type="HAMAP" id="MF_00164">
    <property type="entry name" value="GlmS"/>
    <property type="match status" value="1"/>
</dbReference>